<evidence type="ECO:0000256" key="3">
    <source>
        <dbReference type="ARBA" id="ARBA00023242"/>
    </source>
</evidence>
<dbReference type="InterPro" id="IPR015943">
    <property type="entry name" value="WD40/YVTN_repeat-like_dom_sf"/>
</dbReference>
<comment type="subcellular location">
    <subcellularLocation>
        <location evidence="1">Nucleus</location>
    </subcellularLocation>
</comment>
<evidence type="ECO:0000313" key="6">
    <source>
        <dbReference type="Proteomes" id="UP000299102"/>
    </source>
</evidence>
<feature type="region of interest" description="Disordered" evidence="4">
    <location>
        <begin position="175"/>
        <end position="210"/>
    </location>
</feature>
<proteinExistence type="predicted"/>
<dbReference type="STRING" id="151549.A0A4C1VQY6"/>
<dbReference type="PANTHER" id="PTHR15052">
    <property type="entry name" value="RNA POLYMERASE III TRANSCRIPTION INITIATION FACTOR COMPLEX SUBUNIT"/>
    <property type="match status" value="1"/>
</dbReference>
<protein>
    <submittedName>
        <fullName evidence="5">General transcription factor 3C polypeptide 2</fullName>
    </submittedName>
</protein>
<dbReference type="InterPro" id="IPR036322">
    <property type="entry name" value="WD40_repeat_dom_sf"/>
</dbReference>
<dbReference type="GO" id="GO:0006383">
    <property type="term" value="P:transcription by RNA polymerase III"/>
    <property type="evidence" value="ECO:0007669"/>
    <property type="project" value="TreeGrafter"/>
</dbReference>
<dbReference type="Proteomes" id="UP000299102">
    <property type="component" value="Unassembled WGS sequence"/>
</dbReference>
<dbReference type="GO" id="GO:0005634">
    <property type="term" value="C:nucleus"/>
    <property type="evidence" value="ECO:0007669"/>
    <property type="project" value="UniProtKB-SubCell"/>
</dbReference>
<keyword evidence="3" id="KW-0539">Nucleus</keyword>
<dbReference type="Gene3D" id="2.130.10.10">
    <property type="entry name" value="YVTN repeat-like/Quinoprotein amine dehydrogenase"/>
    <property type="match status" value="1"/>
</dbReference>
<name>A0A4C1VQY6_EUMVA</name>
<evidence type="ECO:0000256" key="4">
    <source>
        <dbReference type="SAM" id="MobiDB-lite"/>
    </source>
</evidence>
<organism evidence="5 6">
    <name type="scientific">Eumeta variegata</name>
    <name type="common">Bagworm moth</name>
    <name type="synonym">Eumeta japonica</name>
    <dbReference type="NCBI Taxonomy" id="151549"/>
    <lineage>
        <taxon>Eukaryota</taxon>
        <taxon>Metazoa</taxon>
        <taxon>Ecdysozoa</taxon>
        <taxon>Arthropoda</taxon>
        <taxon>Hexapoda</taxon>
        <taxon>Insecta</taxon>
        <taxon>Pterygota</taxon>
        <taxon>Neoptera</taxon>
        <taxon>Endopterygota</taxon>
        <taxon>Lepidoptera</taxon>
        <taxon>Glossata</taxon>
        <taxon>Ditrysia</taxon>
        <taxon>Tineoidea</taxon>
        <taxon>Psychidae</taxon>
        <taxon>Oiketicinae</taxon>
        <taxon>Eumeta</taxon>
    </lineage>
</organism>
<sequence length="734" mass="81828">MYDSESWVCQKKNESLINAMEMQSSRNMCGLSLKDRCKNSDVKEQCGLKEDLLTRVEKNVCSAVEIAPFKFKCEICGASSLKVYYQQHMAGHKVQELNEEKKKLRLETAPKEDEFIATVPRGKRKAAHKAMVVLEKYKATNSKYKCDMCEFRTECEQELLGHKCDLDGTSCVDSDDSANLSMQSSDESSGEEDENLSEEENQIVNKKKHSKESATSQKSFTVPFTVKNVDMYLKDGCNKFMEFHYTNETLFDEWLHCHFQEIPLEEVEKYLPPLSESCKIKYGNQWASYKRFEATEGEGYCLFTGACVSCMAWAPGPADALQMLAVATCNSIDMPRFSHDALYEHPGLIQIWSCGSLGDKLPDFSLGIVHDFGTIWSIDWCPSGAQAPMSEDPSSKSRLGLLAAACSNGFAYIFSVPHPSSMPNKFYKLHPAAELRLWAKSDQPKHQATAISWSKQKGHSVVAVGYSNGTTAMFDLNSDSPILKYKENDTTIFYPYSDDYSVCSSITGISMYPTMEGGSRTTGLEVLGCSSTMGAMLQVKAAGGAPHAVYSKLAVNGAEFMSPWPALFVAMDDNTSIKPLSELEMWGVGRRAGGARTVAACVCCPRLFTWTPPLLRSVRTHPLYPETKRSIIAAIEMVPLNDEDHKPKRQKVDDDLSFKVEPTVYEDAILKYGIRYQSINYEKRRKAGKVFTGAVRSDMYPLAEVRALAACPSPPRHDWLAVGLHAGFVVVVRT</sequence>
<evidence type="ECO:0000313" key="5">
    <source>
        <dbReference type="EMBL" id="GBP41093.1"/>
    </source>
</evidence>
<evidence type="ECO:0000256" key="2">
    <source>
        <dbReference type="ARBA" id="ARBA00023163"/>
    </source>
</evidence>
<gene>
    <name evidence="5" type="primary">GTF3C2</name>
    <name evidence="5" type="ORF">EVAR_32546_1</name>
</gene>
<dbReference type="OrthoDB" id="4703at2759"/>
<keyword evidence="6" id="KW-1185">Reference proteome</keyword>
<dbReference type="GO" id="GO:0000127">
    <property type="term" value="C:transcription factor TFIIIC complex"/>
    <property type="evidence" value="ECO:0007669"/>
    <property type="project" value="TreeGrafter"/>
</dbReference>
<dbReference type="AlphaFoldDB" id="A0A4C1VQY6"/>
<comment type="caution">
    <text evidence="5">The sequence shown here is derived from an EMBL/GenBank/DDBJ whole genome shotgun (WGS) entry which is preliminary data.</text>
</comment>
<dbReference type="EMBL" id="BGZK01000393">
    <property type="protein sequence ID" value="GBP41093.1"/>
    <property type="molecule type" value="Genomic_DNA"/>
</dbReference>
<reference evidence="5 6" key="1">
    <citation type="journal article" date="2019" name="Commun. Biol.">
        <title>The bagworm genome reveals a unique fibroin gene that provides high tensile strength.</title>
        <authorList>
            <person name="Kono N."/>
            <person name="Nakamura H."/>
            <person name="Ohtoshi R."/>
            <person name="Tomita M."/>
            <person name="Numata K."/>
            <person name="Arakawa K."/>
        </authorList>
    </citation>
    <scope>NUCLEOTIDE SEQUENCE [LARGE SCALE GENOMIC DNA]</scope>
</reference>
<keyword evidence="2" id="KW-0804">Transcription</keyword>
<accession>A0A4C1VQY6</accession>
<evidence type="ECO:0000256" key="1">
    <source>
        <dbReference type="ARBA" id="ARBA00004123"/>
    </source>
</evidence>
<dbReference type="InterPro" id="IPR052416">
    <property type="entry name" value="GTF3C_component"/>
</dbReference>
<feature type="compositionally biased region" description="Acidic residues" evidence="4">
    <location>
        <begin position="188"/>
        <end position="201"/>
    </location>
</feature>
<dbReference type="PANTHER" id="PTHR15052:SF2">
    <property type="entry name" value="GENERAL TRANSCRIPTION FACTOR 3C POLYPEPTIDE 2"/>
    <property type="match status" value="1"/>
</dbReference>
<dbReference type="SUPFAM" id="SSF50978">
    <property type="entry name" value="WD40 repeat-like"/>
    <property type="match status" value="1"/>
</dbReference>